<evidence type="ECO:0000259" key="2">
    <source>
        <dbReference type="Pfam" id="PF14529"/>
    </source>
</evidence>
<gene>
    <name evidence="3" type="ORF">FOXB_16850</name>
</gene>
<dbReference type="PANTHER" id="PTHR33481:SF1">
    <property type="entry name" value="ENDONUCLEASE_EXONUCLEASE_PHOSPHATASE DOMAIN-CONTAINING PROTEIN-RELATED"/>
    <property type="match status" value="1"/>
</dbReference>
<feature type="region of interest" description="Disordered" evidence="1">
    <location>
        <begin position="1"/>
        <end position="24"/>
    </location>
</feature>
<dbReference type="AlphaFoldDB" id="F9GDW6"/>
<reference evidence="3" key="1">
    <citation type="journal article" date="2012" name="Mol. Plant Microbe Interact.">
        <title>A highly conserved effector in Fusarium oxysporum is required for full virulence on Arabidopsis.</title>
        <authorList>
            <person name="Thatcher L.F."/>
            <person name="Gardiner D.M."/>
            <person name="Kazan K."/>
            <person name="Manners J."/>
        </authorList>
    </citation>
    <scope>NUCLEOTIDE SEQUENCE [LARGE SCALE GENOMIC DNA]</scope>
    <source>
        <strain evidence="3">Fo5176</strain>
    </source>
</reference>
<organism evidence="3">
    <name type="scientific">Fusarium oxysporum (strain Fo5176)</name>
    <name type="common">Fusarium vascular wilt</name>
    <dbReference type="NCBI Taxonomy" id="660025"/>
    <lineage>
        <taxon>Eukaryota</taxon>
        <taxon>Fungi</taxon>
        <taxon>Dikarya</taxon>
        <taxon>Ascomycota</taxon>
        <taxon>Pezizomycotina</taxon>
        <taxon>Sordariomycetes</taxon>
        <taxon>Hypocreomycetidae</taxon>
        <taxon>Hypocreales</taxon>
        <taxon>Nectriaceae</taxon>
        <taxon>Fusarium</taxon>
        <taxon>Fusarium oxysporum species complex</taxon>
    </lineage>
</organism>
<dbReference type="Pfam" id="PF14529">
    <property type="entry name" value="Exo_endo_phos_2"/>
    <property type="match status" value="1"/>
</dbReference>
<dbReference type="EMBL" id="AFQF01005832">
    <property type="protein sequence ID" value="EGU72640.1"/>
    <property type="molecule type" value="Genomic_DNA"/>
</dbReference>
<sequence>ILKHERTTGSRSGSSRPTSARSLRPTTAPLALSDSEQYDVVLLQEPWTAHTETRSLTKTHPAYDTFTPVDMWNSNDTRPRVMTYVRRNPRILADQIRPFQTRDILWLTINGMTIVNFYRQNDERDALDTLLQWPVPERCLVAGDFNARHRSWQTGQATNRGQELAGWASENDLDLHNTLDIPTNPHGNTIDLAFTNMPLAEATVEDHLATSSDHFALSLTLPTLSRLRCRRARFEQYISRHIIGTHIRRLFEGYLYIGYHPKPFKEAEVVIIAKPGYRNLTSPQAWRPISLLSCLGKGLEWLITRRLAWAAIHYSILHPQQARALPKRSATDLVDTLIHDIEEAFARKKPVSDIKTPPPDISHPTAKLAEFLINPSDYRQQAADRLIRYFYATRYLAIQYSGKGPTSPTRVDEINRSLAAQVSSNQSSDLQIASDAAFADDPLTRKSSQGSILSLFGGLVSWKSGKQDTVTTSSTEAELLAFTHIAKQAIATKRLFDQLDLQLDQLPIIEYGNEQTIRLILLDAPRIKTAIKHIDVHNCWARQAYQGGSSDVQFTPTAQMVADGLTKALSARKFQTFNRQLGLTDIRSLIELQDKSDVEDN</sequence>
<evidence type="ECO:0000313" key="3">
    <source>
        <dbReference type="EMBL" id="EGU72640.1"/>
    </source>
</evidence>
<dbReference type="Gene3D" id="3.60.10.10">
    <property type="entry name" value="Endonuclease/exonuclease/phosphatase"/>
    <property type="match status" value="1"/>
</dbReference>
<dbReference type="InterPro" id="IPR036691">
    <property type="entry name" value="Endo/exonu/phosph_ase_sf"/>
</dbReference>
<feature type="non-terminal residue" evidence="3">
    <location>
        <position position="1"/>
    </location>
</feature>
<dbReference type="InterPro" id="IPR005135">
    <property type="entry name" value="Endo/exonuclease/phosphatase"/>
</dbReference>
<proteinExistence type="predicted"/>
<accession>F9GDW6</accession>
<dbReference type="GO" id="GO:0003824">
    <property type="term" value="F:catalytic activity"/>
    <property type="evidence" value="ECO:0007669"/>
    <property type="project" value="InterPro"/>
</dbReference>
<comment type="caution">
    <text evidence="3">The sequence shown here is derived from an EMBL/GenBank/DDBJ whole genome shotgun (WGS) entry which is preliminary data.</text>
</comment>
<evidence type="ECO:0000256" key="1">
    <source>
        <dbReference type="SAM" id="MobiDB-lite"/>
    </source>
</evidence>
<dbReference type="SUPFAM" id="SSF56219">
    <property type="entry name" value="DNase I-like"/>
    <property type="match status" value="1"/>
</dbReference>
<protein>
    <recommendedName>
        <fullName evidence="2">Endonuclease/exonuclease/phosphatase domain-containing protein</fullName>
    </recommendedName>
</protein>
<dbReference type="CDD" id="cd09272">
    <property type="entry name" value="RNase_HI_RT_Ty1"/>
    <property type="match status" value="1"/>
</dbReference>
<name>F9GDW6_FUSOF</name>
<dbReference type="PANTHER" id="PTHR33481">
    <property type="entry name" value="REVERSE TRANSCRIPTASE"/>
    <property type="match status" value="1"/>
</dbReference>
<feature type="compositionally biased region" description="Low complexity" evidence="1">
    <location>
        <begin position="9"/>
        <end position="22"/>
    </location>
</feature>
<feature type="domain" description="Endonuclease/exonuclease/phosphatase" evidence="2">
    <location>
        <begin position="113"/>
        <end position="216"/>
    </location>
</feature>
<dbReference type="STRING" id="660025.F9GDW6"/>